<dbReference type="OrthoDB" id="113732at2"/>
<evidence type="ECO:0000256" key="3">
    <source>
        <dbReference type="ARBA" id="ARBA00023163"/>
    </source>
</evidence>
<dbReference type="GO" id="GO:0003677">
    <property type="term" value="F:DNA binding"/>
    <property type="evidence" value="ECO:0007669"/>
    <property type="project" value="UniProtKB-UniRule"/>
</dbReference>
<dbReference type="PATRIC" id="fig|243090.15.peg.2138"/>
<dbReference type="Gene3D" id="1.10.10.60">
    <property type="entry name" value="Homeodomain-like"/>
    <property type="match status" value="1"/>
</dbReference>
<dbReference type="GO" id="GO:0045892">
    <property type="term" value="P:negative regulation of DNA-templated transcription"/>
    <property type="evidence" value="ECO:0000318"/>
    <property type="project" value="GO_Central"/>
</dbReference>
<proteinExistence type="predicted"/>
<dbReference type="STRING" id="243090.RB4571"/>
<keyword evidence="3" id="KW-0804">Transcription</keyword>
<dbReference type="Gene3D" id="1.10.357.10">
    <property type="entry name" value="Tetracycline Repressor, domain 2"/>
    <property type="match status" value="1"/>
</dbReference>
<dbReference type="InterPro" id="IPR001647">
    <property type="entry name" value="HTH_TetR"/>
</dbReference>
<gene>
    <name evidence="6" type="ordered locus">RB4571</name>
</gene>
<name>Q7USD5_RHOBA</name>
<dbReference type="EnsemblBacteria" id="CAD73862">
    <property type="protein sequence ID" value="CAD73862"/>
    <property type="gene ID" value="RB4571"/>
</dbReference>
<dbReference type="SUPFAM" id="SSF48498">
    <property type="entry name" value="Tetracyclin repressor-like, C-terminal domain"/>
    <property type="match status" value="1"/>
</dbReference>
<dbReference type="PRINTS" id="PR00455">
    <property type="entry name" value="HTHTETR"/>
</dbReference>
<evidence type="ECO:0000256" key="4">
    <source>
        <dbReference type="PROSITE-ProRule" id="PRU00335"/>
    </source>
</evidence>
<feature type="DNA-binding region" description="H-T-H motif" evidence="4">
    <location>
        <begin position="54"/>
        <end position="73"/>
    </location>
</feature>
<dbReference type="InParanoid" id="Q7USD5"/>
<dbReference type="PROSITE" id="PS50977">
    <property type="entry name" value="HTH_TETR_2"/>
    <property type="match status" value="1"/>
</dbReference>
<dbReference type="InterPro" id="IPR036271">
    <property type="entry name" value="Tet_transcr_reg_TetR-rel_C_sf"/>
</dbReference>
<dbReference type="FunCoup" id="Q7USD5">
    <property type="interactions" value="44"/>
</dbReference>
<protein>
    <recommendedName>
        <fullName evidence="5">HTH tetR-type domain-containing protein</fullName>
    </recommendedName>
</protein>
<dbReference type="AlphaFoldDB" id="Q7USD5"/>
<dbReference type="Pfam" id="PF00440">
    <property type="entry name" value="TetR_N"/>
    <property type="match status" value="1"/>
</dbReference>
<dbReference type="InterPro" id="IPR011075">
    <property type="entry name" value="TetR_C"/>
</dbReference>
<sequence>MKTFTRHGPRSSWLSQTESAAQGTLMPWEKSFEKSDVVEQSMHLFWEKGYAATSISDITRATGIQRGSLYNAFDGKDELFVESLLRYDQATRQTILNRLREVDDPKQAILLFFDGVVTDSLEDPCKRGCFLVNTALDYSRHEAKVQQMVAVAFEEIVGFFEASIRRGQDLKTIPATNEPASTAKALVAMLVGTRVLGRGVFDGLALRQVANQAERMLA</sequence>
<evidence type="ECO:0000259" key="5">
    <source>
        <dbReference type="PROSITE" id="PS50977"/>
    </source>
</evidence>
<evidence type="ECO:0000313" key="6">
    <source>
        <dbReference type="EMBL" id="CAD73862.1"/>
    </source>
</evidence>
<dbReference type="eggNOG" id="COG1309">
    <property type="taxonomic scope" value="Bacteria"/>
</dbReference>
<dbReference type="KEGG" id="rba:RB4571"/>
<dbReference type="EMBL" id="BX294140">
    <property type="protein sequence ID" value="CAD73862.1"/>
    <property type="molecule type" value="Genomic_DNA"/>
</dbReference>
<dbReference type="HOGENOM" id="CLU_069356_28_0_0"/>
<dbReference type="PANTHER" id="PTHR47506">
    <property type="entry name" value="TRANSCRIPTIONAL REGULATORY PROTEIN"/>
    <property type="match status" value="1"/>
</dbReference>
<keyword evidence="7" id="KW-1185">Reference proteome</keyword>
<organism evidence="6 7">
    <name type="scientific">Rhodopirellula baltica (strain DSM 10527 / NCIMB 13988 / SH1)</name>
    <dbReference type="NCBI Taxonomy" id="243090"/>
    <lineage>
        <taxon>Bacteria</taxon>
        <taxon>Pseudomonadati</taxon>
        <taxon>Planctomycetota</taxon>
        <taxon>Planctomycetia</taxon>
        <taxon>Pirellulales</taxon>
        <taxon>Pirellulaceae</taxon>
        <taxon>Rhodopirellula</taxon>
    </lineage>
</organism>
<dbReference type="Pfam" id="PF16925">
    <property type="entry name" value="TetR_C_13"/>
    <property type="match status" value="1"/>
</dbReference>
<dbReference type="PROSITE" id="PS01081">
    <property type="entry name" value="HTH_TETR_1"/>
    <property type="match status" value="1"/>
</dbReference>
<keyword evidence="1" id="KW-0805">Transcription regulation</keyword>
<feature type="domain" description="HTH tetR-type" evidence="5">
    <location>
        <begin position="31"/>
        <end position="91"/>
    </location>
</feature>
<keyword evidence="2 4" id="KW-0238">DNA-binding</keyword>
<dbReference type="InterPro" id="IPR023772">
    <property type="entry name" value="DNA-bd_HTH_TetR-type_CS"/>
</dbReference>
<evidence type="ECO:0000313" key="7">
    <source>
        <dbReference type="Proteomes" id="UP000001025"/>
    </source>
</evidence>
<accession>Q7USD5</accession>
<dbReference type="InterPro" id="IPR009057">
    <property type="entry name" value="Homeodomain-like_sf"/>
</dbReference>
<dbReference type="Proteomes" id="UP000001025">
    <property type="component" value="Chromosome"/>
</dbReference>
<evidence type="ECO:0000256" key="1">
    <source>
        <dbReference type="ARBA" id="ARBA00023015"/>
    </source>
</evidence>
<evidence type="ECO:0000256" key="2">
    <source>
        <dbReference type="ARBA" id="ARBA00023125"/>
    </source>
</evidence>
<dbReference type="SUPFAM" id="SSF46689">
    <property type="entry name" value="Homeodomain-like"/>
    <property type="match status" value="1"/>
</dbReference>
<reference evidence="6 7" key="1">
    <citation type="journal article" date="2003" name="Proc. Natl. Acad. Sci. U.S.A.">
        <title>Complete genome sequence of the marine planctomycete Pirellula sp. strain 1.</title>
        <authorList>
            <person name="Gloeckner F.O."/>
            <person name="Kube M."/>
            <person name="Bauer M."/>
            <person name="Teeling H."/>
            <person name="Lombardot T."/>
            <person name="Ludwig W."/>
            <person name="Gade D."/>
            <person name="Beck A."/>
            <person name="Borzym K."/>
            <person name="Heitmann K."/>
            <person name="Rabus R."/>
            <person name="Schlesner H."/>
            <person name="Amann R."/>
            <person name="Reinhardt R."/>
        </authorList>
    </citation>
    <scope>NUCLEOTIDE SEQUENCE [LARGE SCALE GENOMIC DNA]</scope>
    <source>
        <strain evidence="7">DSM 10527 / NCIMB 13988 / SH1</strain>
    </source>
</reference>
<dbReference type="PANTHER" id="PTHR47506:SF1">
    <property type="entry name" value="HTH-TYPE TRANSCRIPTIONAL REGULATOR YJDC"/>
    <property type="match status" value="1"/>
</dbReference>